<dbReference type="InterPro" id="IPR011021">
    <property type="entry name" value="Arrestin-like_N"/>
</dbReference>
<sequence length="450" mass="51316">MSVEKFEISLEHDIDEQYQYQPGETLRGAITIRLAGTIRVKIIQIQIKGEASVSWDMENVEQSGMEQFRSEQTYVDVSQPLITTIDGESMVLDEGNHAFPFEYELPANIPSSFIGKYGSITYVVRATLKEAQQIGLGTLITSEPFLVLRTLDLARDTRLLKPISEKIEKRFWGFCISGKVSVFIRVNRRGHVPGEDIFIDADITNSSPRIVRALQASLVMRSEFHAKRRMREFQQVVNRKRDEWEMTSGEGRRWRNVRLTIPPYIPESLLSGCDIMEITYELVFVVEISGDKTLNLVVPITIGTEGSLLRRGTYRDEENNIKEHTEEIPGQERHTKANPPTARVWRNTTGPNKPPNMSTVESSNDVRQQERVNISSTRKKGEPRVEIGGMDENERTFSAEFGPIELGQFEYGQNEDPDLEFPVMEDVTTVNPLMTGDYEESTQTHEITHL</sequence>
<protein>
    <submittedName>
        <fullName evidence="3">Uncharacterized protein</fullName>
    </submittedName>
</protein>
<evidence type="ECO:0000313" key="4">
    <source>
        <dbReference type="Proteomes" id="UP000749559"/>
    </source>
</evidence>
<name>A0A8J1UYX6_OWEFU</name>
<feature type="compositionally biased region" description="Polar residues" evidence="2">
    <location>
        <begin position="346"/>
        <end position="376"/>
    </location>
</feature>
<dbReference type="InterPro" id="IPR050357">
    <property type="entry name" value="Arrestin_domain-protein"/>
</dbReference>
<dbReference type="Proteomes" id="UP000749559">
    <property type="component" value="Unassembled WGS sequence"/>
</dbReference>
<dbReference type="Pfam" id="PF02752">
    <property type="entry name" value="Arrestin_C"/>
    <property type="match status" value="1"/>
</dbReference>
<gene>
    <name evidence="3" type="ORF">OFUS_LOCUS13492</name>
</gene>
<dbReference type="Gene3D" id="2.60.40.640">
    <property type="match status" value="2"/>
</dbReference>
<proteinExistence type="inferred from homology"/>
<comment type="caution">
    <text evidence="3">The sequence shown here is derived from an EMBL/GenBank/DDBJ whole genome shotgun (WGS) entry which is preliminary data.</text>
</comment>
<dbReference type="SMART" id="SM01017">
    <property type="entry name" value="Arrestin_C"/>
    <property type="match status" value="1"/>
</dbReference>
<dbReference type="InterPro" id="IPR014756">
    <property type="entry name" value="Ig_E-set"/>
</dbReference>
<dbReference type="SUPFAM" id="SSF81296">
    <property type="entry name" value="E set domains"/>
    <property type="match status" value="2"/>
</dbReference>
<dbReference type="PANTHER" id="PTHR11188">
    <property type="entry name" value="ARRESTIN DOMAIN CONTAINING PROTEIN"/>
    <property type="match status" value="1"/>
</dbReference>
<dbReference type="Pfam" id="PF00339">
    <property type="entry name" value="Arrestin_N"/>
    <property type="match status" value="1"/>
</dbReference>
<dbReference type="EMBL" id="CAIIXF020000006">
    <property type="protein sequence ID" value="CAH1787862.1"/>
    <property type="molecule type" value="Genomic_DNA"/>
</dbReference>
<organism evidence="3 4">
    <name type="scientific">Owenia fusiformis</name>
    <name type="common">Polychaete worm</name>
    <dbReference type="NCBI Taxonomy" id="6347"/>
    <lineage>
        <taxon>Eukaryota</taxon>
        <taxon>Metazoa</taxon>
        <taxon>Spiralia</taxon>
        <taxon>Lophotrochozoa</taxon>
        <taxon>Annelida</taxon>
        <taxon>Polychaeta</taxon>
        <taxon>Sedentaria</taxon>
        <taxon>Canalipalpata</taxon>
        <taxon>Sabellida</taxon>
        <taxon>Oweniida</taxon>
        <taxon>Oweniidae</taxon>
        <taxon>Owenia</taxon>
    </lineage>
</organism>
<evidence type="ECO:0000256" key="1">
    <source>
        <dbReference type="ARBA" id="ARBA00005298"/>
    </source>
</evidence>
<dbReference type="AlphaFoldDB" id="A0A8J1UYX6"/>
<dbReference type="GO" id="GO:0015031">
    <property type="term" value="P:protein transport"/>
    <property type="evidence" value="ECO:0007669"/>
    <property type="project" value="TreeGrafter"/>
</dbReference>
<evidence type="ECO:0000313" key="3">
    <source>
        <dbReference type="EMBL" id="CAH1787862.1"/>
    </source>
</evidence>
<dbReference type="OrthoDB" id="2333384at2759"/>
<reference evidence="3" key="1">
    <citation type="submission" date="2022-03" db="EMBL/GenBank/DDBJ databases">
        <authorList>
            <person name="Martin C."/>
        </authorList>
    </citation>
    <scope>NUCLEOTIDE SEQUENCE</scope>
</reference>
<comment type="similarity">
    <text evidence="1">Belongs to the arrestin family.</text>
</comment>
<feature type="region of interest" description="Disordered" evidence="2">
    <location>
        <begin position="329"/>
        <end position="384"/>
    </location>
</feature>
<dbReference type="InterPro" id="IPR011022">
    <property type="entry name" value="Arrestin_C-like"/>
</dbReference>
<keyword evidence="4" id="KW-1185">Reference proteome</keyword>
<evidence type="ECO:0000256" key="2">
    <source>
        <dbReference type="SAM" id="MobiDB-lite"/>
    </source>
</evidence>
<dbReference type="InterPro" id="IPR014752">
    <property type="entry name" value="Arrestin-like_C"/>
</dbReference>
<accession>A0A8J1UYX6</accession>
<dbReference type="PANTHER" id="PTHR11188:SF176">
    <property type="entry name" value="ARRESTIN DOMAIN-CONTAINING PROTEIN 1"/>
    <property type="match status" value="1"/>
</dbReference>
<dbReference type="GO" id="GO:0005737">
    <property type="term" value="C:cytoplasm"/>
    <property type="evidence" value="ECO:0007669"/>
    <property type="project" value="TreeGrafter"/>
</dbReference>